<sequence>MNRRLLQSPLPVGPRREGKRVPWPMGQNHPPRFFARILVLEAINFSLRCSPRTSLQSGSPGPTGRAKLILYLPVHANGVCHHHNDCRKHLERPFAFFQYFYNNTYTRARICYLGQLVTCFARLSSPREPLFSSPMPSCQHQWRCDVGHMHAIFAPREYNSMVYHSRKD</sequence>
<accession>A0A6A6JMD5</accession>
<evidence type="ECO:0000256" key="1">
    <source>
        <dbReference type="SAM" id="MobiDB-lite"/>
    </source>
</evidence>
<evidence type="ECO:0000313" key="3">
    <source>
        <dbReference type="Proteomes" id="UP000800097"/>
    </source>
</evidence>
<dbReference type="EMBL" id="ML986494">
    <property type="protein sequence ID" value="KAF2276089.1"/>
    <property type="molecule type" value="Genomic_DNA"/>
</dbReference>
<dbReference type="Proteomes" id="UP000800097">
    <property type="component" value="Unassembled WGS sequence"/>
</dbReference>
<feature type="region of interest" description="Disordered" evidence="1">
    <location>
        <begin position="1"/>
        <end position="23"/>
    </location>
</feature>
<gene>
    <name evidence="2" type="ORF">EI97DRAFT_48727</name>
</gene>
<dbReference type="GeneID" id="54555353"/>
<keyword evidence="3" id="KW-1185">Reference proteome</keyword>
<protein>
    <submittedName>
        <fullName evidence="2">Uncharacterized protein</fullName>
    </submittedName>
</protein>
<proteinExistence type="predicted"/>
<evidence type="ECO:0000313" key="2">
    <source>
        <dbReference type="EMBL" id="KAF2276089.1"/>
    </source>
</evidence>
<reference evidence="2" key="1">
    <citation type="journal article" date="2020" name="Stud. Mycol.">
        <title>101 Dothideomycetes genomes: a test case for predicting lifestyles and emergence of pathogens.</title>
        <authorList>
            <person name="Haridas S."/>
            <person name="Albert R."/>
            <person name="Binder M."/>
            <person name="Bloem J."/>
            <person name="Labutti K."/>
            <person name="Salamov A."/>
            <person name="Andreopoulos B."/>
            <person name="Baker S."/>
            <person name="Barry K."/>
            <person name="Bills G."/>
            <person name="Bluhm B."/>
            <person name="Cannon C."/>
            <person name="Castanera R."/>
            <person name="Culley D."/>
            <person name="Daum C."/>
            <person name="Ezra D."/>
            <person name="Gonzalez J."/>
            <person name="Henrissat B."/>
            <person name="Kuo A."/>
            <person name="Liang C."/>
            <person name="Lipzen A."/>
            <person name="Lutzoni F."/>
            <person name="Magnuson J."/>
            <person name="Mondo S."/>
            <person name="Nolan M."/>
            <person name="Ohm R."/>
            <person name="Pangilinan J."/>
            <person name="Park H.-J."/>
            <person name="Ramirez L."/>
            <person name="Alfaro M."/>
            <person name="Sun H."/>
            <person name="Tritt A."/>
            <person name="Yoshinaga Y."/>
            <person name="Zwiers L.-H."/>
            <person name="Turgeon B."/>
            <person name="Goodwin S."/>
            <person name="Spatafora J."/>
            <person name="Crous P."/>
            <person name="Grigoriev I."/>
        </authorList>
    </citation>
    <scope>NUCLEOTIDE SEQUENCE</scope>
    <source>
        <strain evidence="2">CBS 379.55</strain>
    </source>
</reference>
<dbReference type="AlphaFoldDB" id="A0A6A6JMD5"/>
<organism evidence="2 3">
    <name type="scientific">Westerdykella ornata</name>
    <dbReference type="NCBI Taxonomy" id="318751"/>
    <lineage>
        <taxon>Eukaryota</taxon>
        <taxon>Fungi</taxon>
        <taxon>Dikarya</taxon>
        <taxon>Ascomycota</taxon>
        <taxon>Pezizomycotina</taxon>
        <taxon>Dothideomycetes</taxon>
        <taxon>Pleosporomycetidae</taxon>
        <taxon>Pleosporales</taxon>
        <taxon>Sporormiaceae</taxon>
        <taxon>Westerdykella</taxon>
    </lineage>
</organism>
<dbReference type="RefSeq" id="XP_033653628.1">
    <property type="nucleotide sequence ID" value="XM_033802178.1"/>
</dbReference>
<name>A0A6A6JMD5_WESOR</name>